<keyword evidence="1" id="KW-0121">Carboxypeptidase</keyword>
<feature type="domain" description="Glycosyl transferase family 51" evidence="11">
    <location>
        <begin position="83"/>
        <end position="269"/>
    </location>
</feature>
<dbReference type="Proteomes" id="UP000479226">
    <property type="component" value="Unassembled WGS sequence"/>
</dbReference>
<evidence type="ECO:0000313" key="12">
    <source>
        <dbReference type="EMBL" id="NGN84309.1"/>
    </source>
</evidence>
<dbReference type="SUPFAM" id="SSF56601">
    <property type="entry name" value="beta-lactamase/transpeptidase-like"/>
    <property type="match status" value="1"/>
</dbReference>
<sequence>MTPSSPGTKPRSVWRDSGSTLGMLATLLAVCGVCGVLVAALLVPAGAMATAAVVGTNTMLDQTPSALNLSAPAQSTKVLANDGSLIATFFEQDRQEVSLADMSPYIKNGVVAIEDARFYQHGGIDLTGIMRALAATVQGGREGASTITQQYVNNVIIEQLVAAGNTSAVKLGQQKTVADKLNEIKLAIGLEKKMSKDQILAGYLNIIYFGNGAYGIQAASKLYFNVNAKDLTLPQAAALAGVVNSPAYYDPLTQPDHVVTRRNAVLDKMLAQKKITQKEHDAAVKAPLKLNVNRPSQGCVAAATAPYFCDYVQQLVLNDPAFGATPDERSKFLYQGGLTIKTTLDPALQKVAQEKVDATISAADPLQRGAAVVSVQPGTGKVLTMAQNTIYNPASKPGNYMGNFALPLNDAKGNSLHGAGGFQIGSTFKPIVYAEWLNSGHSMMTMVNGAVRDYPVGYNWKNTCGKTTGSYDPASGTKLLPNDDPNHYYPMTALEGLYNSINTITFQTAAALDFCNIQKMATAAGIADGATNKPYDLSNISNLIGSENVAPINMATMMATFASGGVRCDPIALTSITDKTGKSYPVPGANCQQTISKDVANGVKYTLQQMLVRGSGYLIPLNDKATAFAKTGTTDGNTNTWTIGANSGISTASWFGSYKGIGPFWVNQDITINGHYWVGVDGANLAGTQWAGVMNAAAGIPAYAAQPLEQPPATMLANTAPLVVGVNDPKGTDAPVQPVVPPANTATQAPAQQQPAPPATQAPQPTSPATKPGKGKKG</sequence>
<keyword evidence="4" id="KW-0808">Transferase</keyword>
<keyword evidence="6" id="KW-0511">Multifunctional enzyme</keyword>
<feature type="domain" description="Penicillin-binding protein transpeptidase" evidence="10">
    <location>
        <begin position="371"/>
        <end position="640"/>
    </location>
</feature>
<comment type="caution">
    <text evidence="12">The sequence shown here is derived from an EMBL/GenBank/DDBJ whole genome shotgun (WGS) entry which is preliminary data.</text>
</comment>
<comment type="catalytic activity">
    <reaction evidence="8">
        <text>[GlcNAc-(1-&gt;4)-Mur2Ac(oyl-L-Ala-gamma-D-Glu-L-Lys-D-Ala-D-Ala)](n)-di-trans,octa-cis-undecaprenyl diphosphate + beta-D-GlcNAc-(1-&gt;4)-Mur2Ac(oyl-L-Ala-gamma-D-Glu-L-Lys-D-Ala-D-Ala)-di-trans,octa-cis-undecaprenyl diphosphate = [GlcNAc-(1-&gt;4)-Mur2Ac(oyl-L-Ala-gamma-D-Glu-L-Lys-D-Ala-D-Ala)](n+1)-di-trans,octa-cis-undecaprenyl diphosphate + di-trans,octa-cis-undecaprenyl diphosphate + H(+)</text>
        <dbReference type="Rhea" id="RHEA:23708"/>
        <dbReference type="Rhea" id="RHEA-COMP:9602"/>
        <dbReference type="Rhea" id="RHEA-COMP:9603"/>
        <dbReference type="ChEBI" id="CHEBI:15378"/>
        <dbReference type="ChEBI" id="CHEBI:58405"/>
        <dbReference type="ChEBI" id="CHEBI:60033"/>
        <dbReference type="ChEBI" id="CHEBI:78435"/>
        <dbReference type="EC" id="2.4.99.28"/>
    </reaction>
</comment>
<dbReference type="InterPro" id="IPR012338">
    <property type="entry name" value="Beta-lactam/transpept-like"/>
</dbReference>
<name>A0ABX0DG02_9MICC</name>
<keyword evidence="2" id="KW-0645">Protease</keyword>
<keyword evidence="3" id="KW-0328">Glycosyltransferase</keyword>
<dbReference type="Pfam" id="PF00912">
    <property type="entry name" value="Transgly"/>
    <property type="match status" value="1"/>
</dbReference>
<keyword evidence="13" id="KW-1185">Reference proteome</keyword>
<dbReference type="InterPro" id="IPR023346">
    <property type="entry name" value="Lysozyme-like_dom_sf"/>
</dbReference>
<dbReference type="PANTHER" id="PTHR32282:SF33">
    <property type="entry name" value="PEPTIDOGLYCAN GLYCOSYLTRANSFERASE"/>
    <property type="match status" value="1"/>
</dbReference>
<evidence type="ECO:0000313" key="13">
    <source>
        <dbReference type="Proteomes" id="UP000479226"/>
    </source>
</evidence>
<comment type="catalytic activity">
    <reaction evidence="7">
        <text>Preferential cleavage: (Ac)2-L-Lys-D-Ala-|-D-Ala. Also transpeptidation of peptidyl-alanyl moieties that are N-acyl substituents of D-alanine.</text>
        <dbReference type="EC" id="3.4.16.4"/>
    </reaction>
</comment>
<evidence type="ECO:0000256" key="7">
    <source>
        <dbReference type="ARBA" id="ARBA00034000"/>
    </source>
</evidence>
<dbReference type="InterPro" id="IPR001264">
    <property type="entry name" value="Glyco_trans_51"/>
</dbReference>
<dbReference type="Gene3D" id="1.10.3810.10">
    <property type="entry name" value="Biosynthetic peptidoglycan transglycosylase-like"/>
    <property type="match status" value="1"/>
</dbReference>
<feature type="compositionally biased region" description="Low complexity" evidence="9">
    <location>
        <begin position="742"/>
        <end position="754"/>
    </location>
</feature>
<feature type="region of interest" description="Disordered" evidence="9">
    <location>
        <begin position="727"/>
        <end position="778"/>
    </location>
</feature>
<dbReference type="SUPFAM" id="SSF53955">
    <property type="entry name" value="Lysozyme-like"/>
    <property type="match status" value="1"/>
</dbReference>
<dbReference type="InterPro" id="IPR036950">
    <property type="entry name" value="PBP_transglycosylase"/>
</dbReference>
<dbReference type="InterPro" id="IPR001460">
    <property type="entry name" value="PCN-bd_Tpept"/>
</dbReference>
<dbReference type="RefSeq" id="WP_165182537.1">
    <property type="nucleotide sequence ID" value="NZ_JAAKZI010000022.1"/>
</dbReference>
<dbReference type="EMBL" id="JAAKZI010000022">
    <property type="protein sequence ID" value="NGN84309.1"/>
    <property type="molecule type" value="Genomic_DNA"/>
</dbReference>
<evidence type="ECO:0000256" key="3">
    <source>
        <dbReference type="ARBA" id="ARBA00022676"/>
    </source>
</evidence>
<evidence type="ECO:0000256" key="8">
    <source>
        <dbReference type="ARBA" id="ARBA00049902"/>
    </source>
</evidence>
<keyword evidence="5" id="KW-0378">Hydrolase</keyword>
<evidence type="ECO:0000256" key="6">
    <source>
        <dbReference type="ARBA" id="ARBA00023268"/>
    </source>
</evidence>
<gene>
    <name evidence="12" type="ORF">G6N77_12705</name>
</gene>
<proteinExistence type="predicted"/>
<organism evidence="12 13">
    <name type="scientific">Arthrobacter silviterrae</name>
    <dbReference type="NCBI Taxonomy" id="2026658"/>
    <lineage>
        <taxon>Bacteria</taxon>
        <taxon>Bacillati</taxon>
        <taxon>Actinomycetota</taxon>
        <taxon>Actinomycetes</taxon>
        <taxon>Micrococcales</taxon>
        <taxon>Micrococcaceae</taxon>
        <taxon>Arthrobacter</taxon>
    </lineage>
</organism>
<dbReference type="Gene3D" id="3.40.710.10">
    <property type="entry name" value="DD-peptidase/beta-lactamase superfamily"/>
    <property type="match status" value="1"/>
</dbReference>
<feature type="compositionally biased region" description="Low complexity" evidence="9">
    <location>
        <begin position="761"/>
        <end position="770"/>
    </location>
</feature>
<evidence type="ECO:0000256" key="1">
    <source>
        <dbReference type="ARBA" id="ARBA00022645"/>
    </source>
</evidence>
<dbReference type="PANTHER" id="PTHR32282">
    <property type="entry name" value="BINDING PROTEIN TRANSPEPTIDASE, PUTATIVE-RELATED"/>
    <property type="match status" value="1"/>
</dbReference>
<accession>A0ABX0DG02</accession>
<reference evidence="12 13" key="1">
    <citation type="submission" date="2020-02" db="EMBL/GenBank/DDBJ databases">
        <title>Genome sequence of the type strain DSM 27180 of Arthrobacter silviterrae.</title>
        <authorList>
            <person name="Gao J."/>
            <person name="Sun J."/>
        </authorList>
    </citation>
    <scope>NUCLEOTIDE SEQUENCE [LARGE SCALE GENOMIC DNA]</scope>
    <source>
        <strain evidence="12 13">DSM 27180</strain>
    </source>
</reference>
<evidence type="ECO:0000256" key="2">
    <source>
        <dbReference type="ARBA" id="ARBA00022670"/>
    </source>
</evidence>
<protein>
    <submittedName>
        <fullName evidence="12">Penicillin-binding protein</fullName>
    </submittedName>
</protein>
<evidence type="ECO:0000259" key="11">
    <source>
        <dbReference type="Pfam" id="PF00912"/>
    </source>
</evidence>
<evidence type="ECO:0000256" key="5">
    <source>
        <dbReference type="ARBA" id="ARBA00022801"/>
    </source>
</evidence>
<evidence type="ECO:0000256" key="4">
    <source>
        <dbReference type="ARBA" id="ARBA00022679"/>
    </source>
</evidence>
<dbReference type="InterPro" id="IPR050396">
    <property type="entry name" value="Glycosyltr_51/Transpeptidase"/>
</dbReference>
<dbReference type="Pfam" id="PF00905">
    <property type="entry name" value="Transpeptidase"/>
    <property type="match status" value="1"/>
</dbReference>
<evidence type="ECO:0000256" key="9">
    <source>
        <dbReference type="SAM" id="MobiDB-lite"/>
    </source>
</evidence>
<evidence type="ECO:0000259" key="10">
    <source>
        <dbReference type="Pfam" id="PF00905"/>
    </source>
</evidence>